<evidence type="ECO:0000313" key="3">
    <source>
        <dbReference type="WBParaSite" id="HCON_00163902-00001"/>
    </source>
</evidence>
<keyword evidence="2" id="KW-1185">Reference proteome</keyword>
<feature type="compositionally biased region" description="Polar residues" evidence="1">
    <location>
        <begin position="56"/>
        <end position="77"/>
    </location>
</feature>
<dbReference type="AlphaFoldDB" id="A0A7I5EDS9"/>
<accession>A0A7I5EDS9</accession>
<protein>
    <submittedName>
        <fullName evidence="3">Sterile alpha motif and leucine zipper containing kinase AZK</fullName>
    </submittedName>
</protein>
<name>A0A7I5EDS9_HAECO</name>
<proteinExistence type="predicted"/>
<reference evidence="3" key="1">
    <citation type="submission" date="2020-12" db="UniProtKB">
        <authorList>
            <consortium name="WormBaseParasite"/>
        </authorList>
    </citation>
    <scope>IDENTIFICATION</scope>
    <source>
        <strain evidence="3">MHco3</strain>
    </source>
</reference>
<dbReference type="WBParaSite" id="HCON_00163902-00001">
    <property type="protein sequence ID" value="HCON_00163902-00001"/>
    <property type="gene ID" value="HCON_00163902"/>
</dbReference>
<evidence type="ECO:0000313" key="2">
    <source>
        <dbReference type="Proteomes" id="UP000025227"/>
    </source>
</evidence>
<dbReference type="Proteomes" id="UP000025227">
    <property type="component" value="Unplaced"/>
</dbReference>
<sequence length="84" mass="9604">VGDGILLPYTQPNFSWEEVRRYRRRAKRGSSSIKAKDDIKKISHRLLKYGPKTETALVTRSPSESTSQVDATSSVIRNESYEEM</sequence>
<organism evidence="2 3">
    <name type="scientific">Haemonchus contortus</name>
    <name type="common">Barber pole worm</name>
    <dbReference type="NCBI Taxonomy" id="6289"/>
    <lineage>
        <taxon>Eukaryota</taxon>
        <taxon>Metazoa</taxon>
        <taxon>Ecdysozoa</taxon>
        <taxon>Nematoda</taxon>
        <taxon>Chromadorea</taxon>
        <taxon>Rhabditida</taxon>
        <taxon>Rhabditina</taxon>
        <taxon>Rhabditomorpha</taxon>
        <taxon>Strongyloidea</taxon>
        <taxon>Trichostrongylidae</taxon>
        <taxon>Haemonchus</taxon>
    </lineage>
</organism>
<feature type="region of interest" description="Disordered" evidence="1">
    <location>
        <begin position="55"/>
        <end position="84"/>
    </location>
</feature>
<evidence type="ECO:0000256" key="1">
    <source>
        <dbReference type="SAM" id="MobiDB-lite"/>
    </source>
</evidence>